<proteinExistence type="predicted"/>
<evidence type="ECO:0000313" key="4">
    <source>
        <dbReference type="EMBL" id="QLQ34337.1"/>
    </source>
</evidence>
<feature type="region of interest" description="Disordered" evidence="2">
    <location>
        <begin position="66"/>
        <end position="85"/>
    </location>
</feature>
<sequence length="85" mass="9301">MGETLRNARKQLQLTQAELCRKTGISRATLSGIENGTVPEIGIRKIMALCSALGLELTAQPLSPRRPTLQTLVNEAEQRKTGRKS</sequence>
<name>A0A7L6AZI8_9GAMM</name>
<dbReference type="InterPro" id="IPR001387">
    <property type="entry name" value="Cro/C1-type_HTH"/>
</dbReference>
<dbReference type="GO" id="GO:0003677">
    <property type="term" value="F:DNA binding"/>
    <property type="evidence" value="ECO:0007669"/>
    <property type="project" value="UniProtKB-KW"/>
</dbReference>
<organism evidence="4 5">
    <name type="scientific">Candidatus Thiothrix singaporensis</name>
    <dbReference type="NCBI Taxonomy" id="2799669"/>
    <lineage>
        <taxon>Bacteria</taxon>
        <taxon>Pseudomonadati</taxon>
        <taxon>Pseudomonadota</taxon>
        <taxon>Gammaproteobacteria</taxon>
        <taxon>Thiotrichales</taxon>
        <taxon>Thiotrichaceae</taxon>
        <taxon>Thiothrix</taxon>
    </lineage>
</organism>
<gene>
    <name evidence="4" type="ORF">HZT40_22360</name>
</gene>
<dbReference type="Pfam" id="PF01381">
    <property type="entry name" value="HTH_3"/>
    <property type="match status" value="1"/>
</dbReference>
<dbReference type="GO" id="GO:0005829">
    <property type="term" value="C:cytosol"/>
    <property type="evidence" value="ECO:0007669"/>
    <property type="project" value="TreeGrafter"/>
</dbReference>
<dbReference type="InterPro" id="IPR010982">
    <property type="entry name" value="Lambda_DNA-bd_dom_sf"/>
</dbReference>
<feature type="domain" description="HTH cro/C1-type" evidence="3">
    <location>
        <begin position="5"/>
        <end position="60"/>
    </location>
</feature>
<reference evidence="4" key="1">
    <citation type="submission" date="2020-06" db="EMBL/GenBank/DDBJ databases">
        <title>Analysis procedures for assessing recovery of high quality, complete, closed genomes from Nanopore long read metagenome sequencing.</title>
        <authorList>
            <person name="Bessarab I."/>
            <person name="Arumugam K."/>
            <person name="Haryono M."/>
            <person name="Liu X."/>
            <person name="Roy S."/>
            <person name="Zuniga-Montanez R.E."/>
            <person name="Qiu G."/>
            <person name="Drautz-Moses D.I."/>
            <person name="Law Y.Y."/>
            <person name="Wuertz S."/>
            <person name="Lauro F.M."/>
            <person name="Huson D.H."/>
            <person name="Williams R.B."/>
        </authorList>
    </citation>
    <scope>NUCLEOTIDE SEQUENCE [LARGE SCALE GENOMIC DNA]</scope>
    <source>
        <strain evidence="4">SSD2</strain>
    </source>
</reference>
<dbReference type="PANTHER" id="PTHR46797">
    <property type="entry name" value="HTH-TYPE TRANSCRIPTIONAL REGULATOR"/>
    <property type="match status" value="1"/>
</dbReference>
<dbReference type="CDD" id="cd00093">
    <property type="entry name" value="HTH_XRE"/>
    <property type="match status" value="1"/>
</dbReference>
<dbReference type="PANTHER" id="PTHR46797:SF1">
    <property type="entry name" value="METHYLPHOSPHONATE SYNTHASE"/>
    <property type="match status" value="1"/>
</dbReference>
<accession>A0A7L6AZI8</accession>
<dbReference type="AlphaFoldDB" id="A0A7L6AZI8"/>
<dbReference type="SUPFAM" id="SSF47413">
    <property type="entry name" value="lambda repressor-like DNA-binding domains"/>
    <property type="match status" value="1"/>
</dbReference>
<dbReference type="Gene3D" id="1.10.260.40">
    <property type="entry name" value="lambda repressor-like DNA-binding domains"/>
    <property type="match status" value="1"/>
</dbReference>
<dbReference type="PROSITE" id="PS50943">
    <property type="entry name" value="HTH_CROC1"/>
    <property type="match status" value="1"/>
</dbReference>
<evidence type="ECO:0000256" key="1">
    <source>
        <dbReference type="ARBA" id="ARBA00023125"/>
    </source>
</evidence>
<protein>
    <submittedName>
        <fullName evidence="4">Helix-turn-helix transcriptional regulator</fullName>
    </submittedName>
</protein>
<dbReference type="EMBL" id="CP059265">
    <property type="protein sequence ID" value="QLQ34337.1"/>
    <property type="molecule type" value="Genomic_DNA"/>
</dbReference>
<keyword evidence="5" id="KW-1185">Reference proteome</keyword>
<dbReference type="SMART" id="SM00530">
    <property type="entry name" value="HTH_XRE"/>
    <property type="match status" value="1"/>
</dbReference>
<dbReference type="Proteomes" id="UP000510621">
    <property type="component" value="Chromosome"/>
</dbReference>
<feature type="compositionally biased region" description="Basic and acidic residues" evidence="2">
    <location>
        <begin position="76"/>
        <end position="85"/>
    </location>
</feature>
<evidence type="ECO:0000259" key="3">
    <source>
        <dbReference type="PROSITE" id="PS50943"/>
    </source>
</evidence>
<dbReference type="InterPro" id="IPR050807">
    <property type="entry name" value="TransReg_Diox_bact_type"/>
</dbReference>
<evidence type="ECO:0000313" key="5">
    <source>
        <dbReference type="Proteomes" id="UP000510621"/>
    </source>
</evidence>
<dbReference type="GO" id="GO:0003700">
    <property type="term" value="F:DNA-binding transcription factor activity"/>
    <property type="evidence" value="ECO:0007669"/>
    <property type="project" value="TreeGrafter"/>
</dbReference>
<evidence type="ECO:0000256" key="2">
    <source>
        <dbReference type="SAM" id="MobiDB-lite"/>
    </source>
</evidence>
<keyword evidence="1" id="KW-0238">DNA-binding</keyword>
<dbReference type="KEGG" id="this:HZT40_22360"/>